<sequence length="182" mass="20168">MVASSTGFAADRVVQNAAFPVRFYDPKVQEHEEPFPGYADRCGYEIFLKYTRHVSIAETAADGAKVILIDPLLTKRGNEFHKAFLIAHECAHHVLGHTSEDGLRRRWSSRRSVTDQELSADCWAAEALSRAGLSDFTTLMSKQMSQSGLFSPGGGYPAGIQRATIIRKCAESGERQYLARTE</sequence>
<organism evidence="1 2">
    <name type="scientific">Hwanghaeella grinnelliae</name>
    <dbReference type="NCBI Taxonomy" id="2500179"/>
    <lineage>
        <taxon>Bacteria</taxon>
        <taxon>Pseudomonadati</taxon>
        <taxon>Pseudomonadota</taxon>
        <taxon>Alphaproteobacteria</taxon>
        <taxon>Rhodospirillales</taxon>
        <taxon>Rhodospirillaceae</taxon>
        <taxon>Hwanghaeella</taxon>
    </lineage>
</organism>
<accession>A0A437QUL4</accession>
<evidence type="ECO:0008006" key="3">
    <source>
        <dbReference type="Google" id="ProtNLM"/>
    </source>
</evidence>
<comment type="caution">
    <text evidence="1">The sequence shown here is derived from an EMBL/GenBank/DDBJ whole genome shotgun (WGS) entry which is preliminary data.</text>
</comment>
<dbReference type="OrthoDB" id="6402875at2"/>
<dbReference type="EMBL" id="SADE01000001">
    <property type="protein sequence ID" value="RVU38202.1"/>
    <property type="molecule type" value="Genomic_DNA"/>
</dbReference>
<dbReference type="AlphaFoldDB" id="A0A437QUL4"/>
<evidence type="ECO:0000313" key="1">
    <source>
        <dbReference type="EMBL" id="RVU38202.1"/>
    </source>
</evidence>
<proteinExistence type="predicted"/>
<gene>
    <name evidence="1" type="ORF">EOI86_02585</name>
</gene>
<evidence type="ECO:0000313" key="2">
    <source>
        <dbReference type="Proteomes" id="UP000287447"/>
    </source>
</evidence>
<keyword evidence="2" id="KW-1185">Reference proteome</keyword>
<name>A0A437QUL4_9PROT</name>
<dbReference type="Proteomes" id="UP000287447">
    <property type="component" value="Unassembled WGS sequence"/>
</dbReference>
<reference evidence="2" key="1">
    <citation type="submission" date="2019-01" db="EMBL/GenBank/DDBJ databases">
        <title>Gri0909 isolated from a small marine red alga.</title>
        <authorList>
            <person name="Kim J."/>
            <person name="Jeong S.E."/>
            <person name="Jeon C.O."/>
        </authorList>
    </citation>
    <scope>NUCLEOTIDE SEQUENCE [LARGE SCALE GENOMIC DNA]</scope>
    <source>
        <strain evidence="2">Gri0909</strain>
    </source>
</reference>
<protein>
    <recommendedName>
        <fullName evidence="3">ImmA/IrrE family metallo-endopeptidase</fullName>
    </recommendedName>
</protein>
<dbReference type="RefSeq" id="WP_127763574.1">
    <property type="nucleotide sequence ID" value="NZ_SADE01000001.1"/>
</dbReference>